<name>A0A1D3D1R0_9EIME</name>
<keyword evidence="2" id="KW-0472">Membrane</keyword>
<dbReference type="Proteomes" id="UP000095192">
    <property type="component" value="Unassembled WGS sequence"/>
</dbReference>
<evidence type="ECO:0000313" key="4">
    <source>
        <dbReference type="Proteomes" id="UP000095192"/>
    </source>
</evidence>
<evidence type="ECO:0000256" key="1">
    <source>
        <dbReference type="SAM" id="MobiDB-lite"/>
    </source>
</evidence>
<gene>
    <name evidence="3" type="ORF">cyc_07762</name>
</gene>
<feature type="transmembrane region" description="Helical" evidence="2">
    <location>
        <begin position="164"/>
        <end position="185"/>
    </location>
</feature>
<keyword evidence="2" id="KW-1133">Transmembrane helix</keyword>
<evidence type="ECO:0008006" key="5">
    <source>
        <dbReference type="Google" id="ProtNLM"/>
    </source>
</evidence>
<dbReference type="InParanoid" id="A0A1D3D1R0"/>
<feature type="compositionally biased region" description="Low complexity" evidence="1">
    <location>
        <begin position="1"/>
        <end position="13"/>
    </location>
</feature>
<proteinExistence type="predicted"/>
<evidence type="ECO:0000313" key="3">
    <source>
        <dbReference type="EMBL" id="OEH77385.1"/>
    </source>
</evidence>
<accession>A0A1D3D1R0</accession>
<organism evidence="3 4">
    <name type="scientific">Cyclospora cayetanensis</name>
    <dbReference type="NCBI Taxonomy" id="88456"/>
    <lineage>
        <taxon>Eukaryota</taxon>
        <taxon>Sar</taxon>
        <taxon>Alveolata</taxon>
        <taxon>Apicomplexa</taxon>
        <taxon>Conoidasida</taxon>
        <taxon>Coccidia</taxon>
        <taxon>Eucoccidiorida</taxon>
        <taxon>Eimeriorina</taxon>
        <taxon>Eimeriidae</taxon>
        <taxon>Cyclospora</taxon>
    </lineage>
</organism>
<feature type="compositionally biased region" description="Low complexity" evidence="1">
    <location>
        <begin position="33"/>
        <end position="57"/>
    </location>
</feature>
<keyword evidence="4" id="KW-1185">Reference proteome</keyword>
<dbReference type="VEuPathDB" id="ToxoDB:cyc_07762"/>
<keyword evidence="2" id="KW-0812">Transmembrane</keyword>
<comment type="caution">
    <text evidence="3">The sequence shown here is derived from an EMBL/GenBank/DDBJ whole genome shotgun (WGS) entry which is preliminary data.</text>
</comment>
<feature type="region of interest" description="Disordered" evidence="1">
    <location>
        <begin position="1"/>
        <end position="86"/>
    </location>
</feature>
<feature type="compositionally biased region" description="Acidic residues" evidence="1">
    <location>
        <begin position="111"/>
        <end position="133"/>
    </location>
</feature>
<feature type="region of interest" description="Disordered" evidence="1">
    <location>
        <begin position="106"/>
        <end position="137"/>
    </location>
</feature>
<reference evidence="3 4" key="1">
    <citation type="journal article" date="2016" name="BMC Genomics">
        <title>Comparative genomics reveals Cyclospora cayetanensis possesses coccidia-like metabolism and invasion components but unique surface antigens.</title>
        <authorList>
            <person name="Liu S."/>
            <person name="Wang L."/>
            <person name="Zheng H."/>
            <person name="Xu Z."/>
            <person name="Roellig D.M."/>
            <person name="Li N."/>
            <person name="Frace M.A."/>
            <person name="Tang K."/>
            <person name="Arrowood M.J."/>
            <person name="Moss D.M."/>
            <person name="Zhang L."/>
            <person name="Feng Y."/>
            <person name="Xiao L."/>
        </authorList>
    </citation>
    <scope>NUCLEOTIDE SEQUENCE [LARGE SCALE GENOMIC DNA]</scope>
    <source>
        <strain evidence="3 4">CHN_HEN01</strain>
    </source>
</reference>
<dbReference type="AlphaFoldDB" id="A0A1D3D1R0"/>
<dbReference type="EMBL" id="JROU02001109">
    <property type="protein sequence ID" value="OEH77385.1"/>
    <property type="molecule type" value="Genomic_DNA"/>
</dbReference>
<protein>
    <recommendedName>
        <fullName evidence="5">Transmembrane protein</fullName>
    </recommendedName>
</protein>
<sequence>MLDTTDSSSDVSTGNSPCHSQMLHHQAAHLRGPSPQSASQESSPPFDGLKPTSTRSSPSERETQTTARASSLPAASGVEAFAPSEASEAAAATAIRAASAAEAEALRCEDLDGDSDTDDEDDAEVYDTSDETAEGCTKGFQQKSKYEAFREFSVDVASPLSPSFFLWNALLFVSLAFCANALCLASL</sequence>
<evidence type="ECO:0000256" key="2">
    <source>
        <dbReference type="SAM" id="Phobius"/>
    </source>
</evidence>